<evidence type="ECO:0000256" key="3">
    <source>
        <dbReference type="ARBA" id="ARBA00022723"/>
    </source>
</evidence>
<dbReference type="eggNOG" id="COG0624">
    <property type="taxonomic scope" value="Bacteria"/>
</dbReference>
<evidence type="ECO:0000259" key="6">
    <source>
        <dbReference type="Pfam" id="PF07687"/>
    </source>
</evidence>
<dbReference type="AlphaFoldDB" id="C6LJG8"/>
<dbReference type="Pfam" id="PF07687">
    <property type="entry name" value="M20_dimer"/>
    <property type="match status" value="1"/>
</dbReference>
<keyword evidence="2" id="KW-0645">Protease</keyword>
<protein>
    <submittedName>
        <fullName evidence="7">Peptidase dimerization domain protein</fullName>
    </submittedName>
</protein>
<evidence type="ECO:0000256" key="1">
    <source>
        <dbReference type="ARBA" id="ARBA00006247"/>
    </source>
</evidence>
<keyword evidence="8" id="KW-1185">Reference proteome</keyword>
<dbReference type="InterPro" id="IPR047177">
    <property type="entry name" value="Pept_M20A"/>
</dbReference>
<name>C6LJG8_9FIRM</name>
<dbReference type="InterPro" id="IPR001261">
    <property type="entry name" value="ArgE/DapE_CS"/>
</dbReference>
<evidence type="ECO:0000256" key="2">
    <source>
        <dbReference type="ARBA" id="ARBA00022670"/>
    </source>
</evidence>
<evidence type="ECO:0000313" key="8">
    <source>
        <dbReference type="Proteomes" id="UP000005561"/>
    </source>
</evidence>
<dbReference type="InterPro" id="IPR011650">
    <property type="entry name" value="Peptidase_M20_dimer"/>
</dbReference>
<keyword evidence="4" id="KW-0378">Hydrolase</keyword>
<dbReference type="Pfam" id="PF01546">
    <property type="entry name" value="Peptidase_M20"/>
    <property type="match status" value="1"/>
</dbReference>
<keyword evidence="5" id="KW-0862">Zinc</keyword>
<dbReference type="PROSITE" id="PS00758">
    <property type="entry name" value="ARGE_DAPE_CPG2_1"/>
    <property type="match status" value="1"/>
</dbReference>
<comment type="caution">
    <text evidence="7">The sequence shown here is derived from an EMBL/GenBank/DDBJ whole genome shotgun (WGS) entry which is preliminary data.</text>
</comment>
<dbReference type="GO" id="GO:0006508">
    <property type="term" value="P:proteolysis"/>
    <property type="evidence" value="ECO:0007669"/>
    <property type="project" value="UniProtKB-KW"/>
</dbReference>
<proteinExistence type="inferred from homology"/>
<keyword evidence="3" id="KW-0479">Metal-binding</keyword>
<dbReference type="PANTHER" id="PTHR45962">
    <property type="entry name" value="N-FATTY-ACYL-AMINO ACID SYNTHASE/HYDROLASE PM20D1"/>
    <property type="match status" value="1"/>
</dbReference>
<dbReference type="STRING" id="168384.SAMN05660368_03156"/>
<sequence>MFEQIGTVLSEMIRIPTVSGAGNEEQYRIGEYRECLRKNFPELFAAAKEYPIGEARLLKLTAAGRAGRPVLFTGHMDVVPADGSTWIQEPFSGKIEDGCVWGRGSQDMKGPQCALLSAVNELLKEGWRPEREIWFYLSCDEETGGQTTERAADFLKERGVQFETVFDEGGTICENFMGLLPERAAMFGIAEKGSFEYRFTAYGRGGHAANPPKDSAIVRLAELVTELEETDIFVRRLSEGNRMMLREIARSAETEESCRIALAAEEQEAGYPLLHEICPEADQLLGTTIAFTMIEGGSAFNVMPKKAVLTANVRVSSVEGEKEVTEKLKALAARHDIVCELTGGRDAAPEGGVDGNGYQAMKASVEAVYPGLKVIPFVLAGGTDSRHFLELTDEVLRFSPMYAAPHQGRGVHGENESAYISAVADAARCYYTLLKEHL</sequence>
<dbReference type="SUPFAM" id="SSF53187">
    <property type="entry name" value="Zn-dependent exopeptidases"/>
    <property type="match status" value="1"/>
</dbReference>
<evidence type="ECO:0000256" key="5">
    <source>
        <dbReference type="ARBA" id="ARBA00022833"/>
    </source>
</evidence>
<dbReference type="OrthoDB" id="9792335at2"/>
<dbReference type="Proteomes" id="UP000005561">
    <property type="component" value="Unassembled WGS sequence"/>
</dbReference>
<accession>C6LJG8</accession>
<dbReference type="Gene3D" id="3.40.630.10">
    <property type="entry name" value="Zn peptidases"/>
    <property type="match status" value="1"/>
</dbReference>
<dbReference type="InterPro" id="IPR036264">
    <property type="entry name" value="Bact_exopeptidase_dim_dom"/>
</dbReference>
<reference evidence="7" key="1">
    <citation type="submission" date="2009-07" db="EMBL/GenBank/DDBJ databases">
        <authorList>
            <person name="Weinstock G."/>
            <person name="Sodergren E."/>
            <person name="Clifton S."/>
            <person name="Fulton L."/>
            <person name="Fulton B."/>
            <person name="Courtney L."/>
            <person name="Fronick C."/>
            <person name="Harrison M."/>
            <person name="Strong C."/>
            <person name="Farmer C."/>
            <person name="Delahaunty K."/>
            <person name="Markovic C."/>
            <person name="Hall O."/>
            <person name="Minx P."/>
            <person name="Tomlinson C."/>
            <person name="Mitreva M."/>
            <person name="Nelson J."/>
            <person name="Hou S."/>
            <person name="Wollam A."/>
            <person name="Pepin K.H."/>
            <person name="Johnson M."/>
            <person name="Bhonagiri V."/>
            <person name="Nash W.E."/>
            <person name="Warren W."/>
            <person name="Chinwalla A."/>
            <person name="Mardis E.R."/>
            <person name="Wilson R.K."/>
        </authorList>
    </citation>
    <scope>NUCLEOTIDE SEQUENCE [LARGE SCALE GENOMIC DNA]</scope>
    <source>
        <strain evidence="7">DSM 14469</strain>
    </source>
</reference>
<comment type="similarity">
    <text evidence="1">Belongs to the peptidase M20A family.</text>
</comment>
<dbReference type="InterPro" id="IPR002933">
    <property type="entry name" value="Peptidase_M20"/>
</dbReference>
<gene>
    <name evidence="7" type="ORF">BRYFOR_08804</name>
</gene>
<dbReference type="SUPFAM" id="SSF55031">
    <property type="entry name" value="Bacterial exopeptidase dimerisation domain"/>
    <property type="match status" value="1"/>
</dbReference>
<dbReference type="Gene3D" id="1.10.150.900">
    <property type="match status" value="1"/>
</dbReference>
<evidence type="ECO:0000256" key="4">
    <source>
        <dbReference type="ARBA" id="ARBA00022801"/>
    </source>
</evidence>
<organism evidence="7 8">
    <name type="scientific">Marvinbryantia formatexigens DSM 14469</name>
    <dbReference type="NCBI Taxonomy" id="478749"/>
    <lineage>
        <taxon>Bacteria</taxon>
        <taxon>Bacillati</taxon>
        <taxon>Bacillota</taxon>
        <taxon>Clostridia</taxon>
        <taxon>Lachnospirales</taxon>
        <taxon>Lachnospiraceae</taxon>
        <taxon>Marvinbryantia</taxon>
    </lineage>
</organism>
<dbReference type="EMBL" id="ACCL02000020">
    <property type="protein sequence ID" value="EET59282.1"/>
    <property type="molecule type" value="Genomic_DNA"/>
</dbReference>
<evidence type="ECO:0000313" key="7">
    <source>
        <dbReference type="EMBL" id="EET59282.1"/>
    </source>
</evidence>
<dbReference type="Gene3D" id="3.30.70.360">
    <property type="match status" value="1"/>
</dbReference>
<dbReference type="RefSeq" id="WP_006863567.1">
    <property type="nucleotide sequence ID" value="NZ_ACCL02000020.1"/>
</dbReference>
<dbReference type="PANTHER" id="PTHR45962:SF1">
    <property type="entry name" value="N-FATTY-ACYL-AMINO ACID SYNTHASE_HYDROLASE PM20D1"/>
    <property type="match status" value="1"/>
</dbReference>
<dbReference type="GO" id="GO:0008233">
    <property type="term" value="F:peptidase activity"/>
    <property type="evidence" value="ECO:0007669"/>
    <property type="project" value="UniProtKB-KW"/>
</dbReference>
<feature type="domain" description="Peptidase M20 dimerisation" evidence="6">
    <location>
        <begin position="189"/>
        <end position="335"/>
    </location>
</feature>
<dbReference type="GO" id="GO:0046872">
    <property type="term" value="F:metal ion binding"/>
    <property type="evidence" value="ECO:0007669"/>
    <property type="project" value="UniProtKB-KW"/>
</dbReference>